<evidence type="ECO:0000313" key="2">
    <source>
        <dbReference type="EMBL" id="EOY00156.1"/>
    </source>
</evidence>
<protein>
    <submittedName>
        <fullName evidence="2">Uncharacterized protein</fullName>
    </submittedName>
</protein>
<proteinExistence type="predicted"/>
<accession>A0A061E5D6</accession>
<feature type="region of interest" description="Disordered" evidence="1">
    <location>
        <begin position="63"/>
        <end position="95"/>
    </location>
</feature>
<dbReference type="AlphaFoldDB" id="A0A061E5D6"/>
<feature type="compositionally biased region" description="Polar residues" evidence="1">
    <location>
        <begin position="76"/>
        <end position="95"/>
    </location>
</feature>
<evidence type="ECO:0000313" key="3">
    <source>
        <dbReference type="Proteomes" id="UP000026915"/>
    </source>
</evidence>
<dbReference type="Gramene" id="EOY00156">
    <property type="protein sequence ID" value="EOY00156"/>
    <property type="gene ID" value="TCM_009775"/>
</dbReference>
<name>A0A061E5D6_THECC</name>
<gene>
    <name evidence="2" type="ORF">TCM_009775</name>
</gene>
<organism evidence="2 3">
    <name type="scientific">Theobroma cacao</name>
    <name type="common">Cacao</name>
    <name type="synonym">Cocoa</name>
    <dbReference type="NCBI Taxonomy" id="3641"/>
    <lineage>
        <taxon>Eukaryota</taxon>
        <taxon>Viridiplantae</taxon>
        <taxon>Streptophyta</taxon>
        <taxon>Embryophyta</taxon>
        <taxon>Tracheophyta</taxon>
        <taxon>Spermatophyta</taxon>
        <taxon>Magnoliopsida</taxon>
        <taxon>eudicotyledons</taxon>
        <taxon>Gunneridae</taxon>
        <taxon>Pentapetalae</taxon>
        <taxon>rosids</taxon>
        <taxon>malvids</taxon>
        <taxon>Malvales</taxon>
        <taxon>Malvaceae</taxon>
        <taxon>Byttnerioideae</taxon>
        <taxon>Theobroma</taxon>
    </lineage>
</organism>
<dbReference type="HOGENOM" id="CLU_2376990_0_0_1"/>
<keyword evidence="3" id="KW-1185">Reference proteome</keyword>
<dbReference type="Proteomes" id="UP000026915">
    <property type="component" value="Chromosome 2"/>
</dbReference>
<dbReference type="InParanoid" id="A0A061E5D6"/>
<evidence type="ECO:0000256" key="1">
    <source>
        <dbReference type="SAM" id="MobiDB-lite"/>
    </source>
</evidence>
<dbReference type="EMBL" id="CM001880">
    <property type="protein sequence ID" value="EOY00156.1"/>
    <property type="molecule type" value="Genomic_DNA"/>
</dbReference>
<reference evidence="2 3" key="1">
    <citation type="journal article" date="2013" name="Genome Biol.">
        <title>The genome sequence of the most widely cultivated cacao type and its use to identify candidate genes regulating pod color.</title>
        <authorList>
            <person name="Motamayor J.C."/>
            <person name="Mockaitis K."/>
            <person name="Schmutz J."/>
            <person name="Haiminen N."/>
            <person name="Iii D.L."/>
            <person name="Cornejo O."/>
            <person name="Findley S.D."/>
            <person name="Zheng P."/>
            <person name="Utro F."/>
            <person name="Royaert S."/>
            <person name="Saski C."/>
            <person name="Jenkins J."/>
            <person name="Podicheti R."/>
            <person name="Zhao M."/>
            <person name="Scheffler B.E."/>
            <person name="Stack J.C."/>
            <person name="Feltus F.A."/>
            <person name="Mustiga G.M."/>
            <person name="Amores F."/>
            <person name="Phillips W."/>
            <person name="Marelli J.P."/>
            <person name="May G.D."/>
            <person name="Shapiro H."/>
            <person name="Ma J."/>
            <person name="Bustamante C.D."/>
            <person name="Schnell R.J."/>
            <person name="Main D."/>
            <person name="Gilbert D."/>
            <person name="Parida L."/>
            <person name="Kuhn D.N."/>
        </authorList>
    </citation>
    <scope>NUCLEOTIDE SEQUENCE [LARGE SCALE GENOMIC DNA]</scope>
    <source>
        <strain evidence="3">cv. Matina 1-6</strain>
    </source>
</reference>
<feature type="region of interest" description="Disordered" evidence="1">
    <location>
        <begin position="23"/>
        <end position="46"/>
    </location>
</feature>
<sequence>MPNYCYHCYHVGHKEADCMVLGNKPKPRSGKPQPKGNNTVPLIGKNVGFEDDSKKILKKRKNLEKKNLENKKNSMLGRTNETISKVASNKQSGCQ</sequence>